<dbReference type="EMBL" id="JXTB01000191">
    <property type="protein sequence ID" value="PON54710.1"/>
    <property type="molecule type" value="Genomic_DNA"/>
</dbReference>
<dbReference type="STRING" id="3476.A0A2P5C0Y3"/>
<accession>A0A2P5C0Y3</accession>
<comment type="caution">
    <text evidence="4">The sequence shown here is derived from an EMBL/GenBank/DDBJ whole genome shotgun (WGS) entry which is preliminary data.</text>
</comment>
<gene>
    <name evidence="4" type="ORF">PanWU01x14_193330</name>
</gene>
<evidence type="ECO:0000313" key="4">
    <source>
        <dbReference type="EMBL" id="PON54710.1"/>
    </source>
</evidence>
<evidence type="ECO:0000256" key="1">
    <source>
        <dbReference type="ARBA" id="ARBA00023054"/>
    </source>
</evidence>
<feature type="domain" description="MATH" evidence="3">
    <location>
        <begin position="1"/>
        <end position="94"/>
    </location>
</feature>
<feature type="region of interest" description="Disordered" evidence="2">
    <location>
        <begin position="132"/>
        <end position="156"/>
    </location>
</feature>
<organism evidence="4 5">
    <name type="scientific">Parasponia andersonii</name>
    <name type="common">Sponia andersonii</name>
    <dbReference type="NCBI Taxonomy" id="3476"/>
    <lineage>
        <taxon>Eukaryota</taxon>
        <taxon>Viridiplantae</taxon>
        <taxon>Streptophyta</taxon>
        <taxon>Embryophyta</taxon>
        <taxon>Tracheophyta</taxon>
        <taxon>Spermatophyta</taxon>
        <taxon>Magnoliopsida</taxon>
        <taxon>eudicotyledons</taxon>
        <taxon>Gunneridae</taxon>
        <taxon>Pentapetalae</taxon>
        <taxon>rosids</taxon>
        <taxon>fabids</taxon>
        <taxon>Rosales</taxon>
        <taxon>Cannabaceae</taxon>
        <taxon>Parasponia</taxon>
    </lineage>
</organism>
<reference evidence="5" key="1">
    <citation type="submission" date="2016-06" db="EMBL/GenBank/DDBJ databases">
        <title>Parallel loss of symbiosis genes in relatives of nitrogen-fixing non-legume Parasponia.</title>
        <authorList>
            <person name="Van Velzen R."/>
            <person name="Holmer R."/>
            <person name="Bu F."/>
            <person name="Rutten L."/>
            <person name="Van Zeijl A."/>
            <person name="Liu W."/>
            <person name="Santuari L."/>
            <person name="Cao Q."/>
            <person name="Sharma T."/>
            <person name="Shen D."/>
            <person name="Roswanjaya Y."/>
            <person name="Wardhani T."/>
            <person name="Kalhor M.S."/>
            <person name="Jansen J."/>
            <person name="Van den Hoogen J."/>
            <person name="Gungor B."/>
            <person name="Hartog M."/>
            <person name="Hontelez J."/>
            <person name="Verver J."/>
            <person name="Yang W.-C."/>
            <person name="Schijlen E."/>
            <person name="Repin R."/>
            <person name="Schilthuizen M."/>
            <person name="Schranz E."/>
            <person name="Heidstra R."/>
            <person name="Miyata K."/>
            <person name="Fedorova E."/>
            <person name="Kohlen W."/>
            <person name="Bisseling T."/>
            <person name="Smit S."/>
            <person name="Geurts R."/>
        </authorList>
    </citation>
    <scope>NUCLEOTIDE SEQUENCE [LARGE SCALE GENOMIC DNA]</scope>
    <source>
        <strain evidence="5">cv. WU1-14</strain>
    </source>
</reference>
<dbReference type="SUPFAM" id="SSF49599">
    <property type="entry name" value="TRAF domain-like"/>
    <property type="match status" value="1"/>
</dbReference>
<dbReference type="PANTHER" id="PTHR46236:SF35">
    <property type="entry name" value="MATH DOMAIN-CONTAINING PROTEIN"/>
    <property type="match status" value="1"/>
</dbReference>
<keyword evidence="5" id="KW-1185">Reference proteome</keyword>
<dbReference type="PROSITE" id="PS50144">
    <property type="entry name" value="MATH"/>
    <property type="match status" value="1"/>
</dbReference>
<dbReference type="Proteomes" id="UP000237105">
    <property type="component" value="Unassembled WGS sequence"/>
</dbReference>
<dbReference type="InterPro" id="IPR002083">
    <property type="entry name" value="MATH/TRAF_dom"/>
</dbReference>
<dbReference type="InterPro" id="IPR050804">
    <property type="entry name" value="MCC"/>
</dbReference>
<dbReference type="CDD" id="cd00121">
    <property type="entry name" value="MATH"/>
    <property type="match status" value="1"/>
</dbReference>
<evidence type="ECO:0000256" key="2">
    <source>
        <dbReference type="SAM" id="MobiDB-lite"/>
    </source>
</evidence>
<protein>
    <submittedName>
        <fullName evidence="4">E3 ubiquitin-protein ligase SIN-like</fullName>
    </submittedName>
</protein>
<keyword evidence="1" id="KW-0175">Coiled coil</keyword>
<evidence type="ECO:0000313" key="5">
    <source>
        <dbReference type="Proteomes" id="UP000237105"/>
    </source>
</evidence>
<name>A0A2P5C0Y3_PARAD</name>
<dbReference type="PANTHER" id="PTHR46236">
    <property type="entry name" value="TRAF-LIKE SUPERFAMILY PROTEIN"/>
    <property type="match status" value="1"/>
</dbReference>
<proteinExistence type="predicted"/>
<dbReference type="InterPro" id="IPR008974">
    <property type="entry name" value="TRAF-like"/>
</dbReference>
<evidence type="ECO:0000259" key="3">
    <source>
        <dbReference type="PROSITE" id="PS50144"/>
    </source>
</evidence>
<dbReference type="OrthoDB" id="2116871at2759"/>
<dbReference type="Gene3D" id="2.60.210.10">
    <property type="entry name" value="Apoptosis, Tumor Necrosis Factor Receptor Associated Protein 2, Chain A"/>
    <property type="match status" value="1"/>
</dbReference>
<sequence length="242" mass="27820">MCRRITIMPNGLKSRDHLSVYLGVVDEWSRYAEFSLSIINQTDSKDTIKRDAEYEFKAPNRWDWGFSRVIPLSKLKDPAREFLVKDSCIVQAEIHVKSKEEKEKEDRKKKEETEAQLNTKIKENSFKVRLEQSKPVDPQPPALVKTMPISSPSDDIEKQSKPIVLKTLEARNKEEECKVAIIPSAPLVDQSGVQPLKILLEHKIFGLRASEAFQPLPLTDEEIWQAKKTFRACLSMKLLMSL</sequence>
<dbReference type="Pfam" id="PF22486">
    <property type="entry name" value="MATH_2"/>
    <property type="match status" value="1"/>
</dbReference>
<dbReference type="AlphaFoldDB" id="A0A2P5C0Y3"/>